<organism evidence="2 3">
    <name type="scientific">Mycena alexandri</name>
    <dbReference type="NCBI Taxonomy" id="1745969"/>
    <lineage>
        <taxon>Eukaryota</taxon>
        <taxon>Fungi</taxon>
        <taxon>Dikarya</taxon>
        <taxon>Basidiomycota</taxon>
        <taxon>Agaricomycotina</taxon>
        <taxon>Agaricomycetes</taxon>
        <taxon>Agaricomycetidae</taxon>
        <taxon>Agaricales</taxon>
        <taxon>Marasmiineae</taxon>
        <taxon>Mycenaceae</taxon>
        <taxon>Mycena</taxon>
    </lineage>
</organism>
<dbReference type="Proteomes" id="UP001218188">
    <property type="component" value="Unassembled WGS sequence"/>
</dbReference>
<evidence type="ECO:0000256" key="1">
    <source>
        <dbReference type="SAM" id="MobiDB-lite"/>
    </source>
</evidence>
<reference evidence="2" key="1">
    <citation type="submission" date="2023-03" db="EMBL/GenBank/DDBJ databases">
        <title>Massive genome expansion in bonnet fungi (Mycena s.s.) driven by repeated elements and novel gene families across ecological guilds.</title>
        <authorList>
            <consortium name="Lawrence Berkeley National Laboratory"/>
            <person name="Harder C.B."/>
            <person name="Miyauchi S."/>
            <person name="Viragh M."/>
            <person name="Kuo A."/>
            <person name="Thoen E."/>
            <person name="Andreopoulos B."/>
            <person name="Lu D."/>
            <person name="Skrede I."/>
            <person name="Drula E."/>
            <person name="Henrissat B."/>
            <person name="Morin E."/>
            <person name="Kohler A."/>
            <person name="Barry K."/>
            <person name="LaButti K."/>
            <person name="Morin E."/>
            <person name="Salamov A."/>
            <person name="Lipzen A."/>
            <person name="Mereny Z."/>
            <person name="Hegedus B."/>
            <person name="Baldrian P."/>
            <person name="Stursova M."/>
            <person name="Weitz H."/>
            <person name="Taylor A."/>
            <person name="Grigoriev I.V."/>
            <person name="Nagy L.G."/>
            <person name="Martin F."/>
            <person name="Kauserud H."/>
        </authorList>
    </citation>
    <scope>NUCLEOTIDE SEQUENCE</scope>
    <source>
        <strain evidence="2">CBHHK200</strain>
    </source>
</reference>
<feature type="region of interest" description="Disordered" evidence="1">
    <location>
        <begin position="1"/>
        <end position="26"/>
    </location>
</feature>
<protein>
    <submittedName>
        <fullName evidence="2">Uncharacterized protein</fullName>
    </submittedName>
</protein>
<dbReference type="AlphaFoldDB" id="A0AAD6SBM7"/>
<feature type="compositionally biased region" description="Low complexity" evidence="1">
    <location>
        <begin position="8"/>
        <end position="26"/>
    </location>
</feature>
<keyword evidence="3" id="KW-1185">Reference proteome</keyword>
<name>A0AAD6SBM7_9AGAR</name>
<evidence type="ECO:0000313" key="2">
    <source>
        <dbReference type="EMBL" id="KAJ7023320.1"/>
    </source>
</evidence>
<evidence type="ECO:0000313" key="3">
    <source>
        <dbReference type="Proteomes" id="UP001218188"/>
    </source>
</evidence>
<proteinExistence type="predicted"/>
<accession>A0AAD6SBM7</accession>
<sequence>MTDLNNHPAAASSTPQTPPESVSESPLSLHAQVNSSILAFGAAVGAARAIALSLEGIPLNLLPTTISLLCESLETVTETALDVSAAVSLTLAQPSAAREPASAPDRDWLASTGPWVAGTLYGVVPLGPLTAVPDRNDKWFAITRGCYVGLTTTSAISLNVVTGVPSGLSDRLNSQAEALQHFNAALSAHAIAVFE</sequence>
<dbReference type="EMBL" id="JARJCM010000190">
    <property type="protein sequence ID" value="KAJ7023320.1"/>
    <property type="molecule type" value="Genomic_DNA"/>
</dbReference>
<comment type="caution">
    <text evidence="2">The sequence shown here is derived from an EMBL/GenBank/DDBJ whole genome shotgun (WGS) entry which is preliminary data.</text>
</comment>
<gene>
    <name evidence="2" type="ORF">C8F04DRAFT_1193570</name>
</gene>